<feature type="transmembrane region" description="Helical" evidence="1">
    <location>
        <begin position="128"/>
        <end position="146"/>
    </location>
</feature>
<comment type="caution">
    <text evidence="2">The sequence shown here is derived from an EMBL/GenBank/DDBJ whole genome shotgun (WGS) entry which is preliminary data.</text>
</comment>
<dbReference type="EMBL" id="CAICTM010000693">
    <property type="protein sequence ID" value="CAB9515112.1"/>
    <property type="molecule type" value="Genomic_DNA"/>
</dbReference>
<name>A0A9N8HJI9_9STRA</name>
<protein>
    <submittedName>
        <fullName evidence="2">Uncharacterized protein</fullName>
    </submittedName>
</protein>
<proteinExistence type="predicted"/>
<organism evidence="2 3">
    <name type="scientific">Seminavis robusta</name>
    <dbReference type="NCBI Taxonomy" id="568900"/>
    <lineage>
        <taxon>Eukaryota</taxon>
        <taxon>Sar</taxon>
        <taxon>Stramenopiles</taxon>
        <taxon>Ochrophyta</taxon>
        <taxon>Bacillariophyta</taxon>
        <taxon>Bacillariophyceae</taxon>
        <taxon>Bacillariophycidae</taxon>
        <taxon>Naviculales</taxon>
        <taxon>Naviculaceae</taxon>
        <taxon>Seminavis</taxon>
    </lineage>
</organism>
<feature type="transmembrane region" description="Helical" evidence="1">
    <location>
        <begin position="80"/>
        <end position="99"/>
    </location>
</feature>
<feature type="transmembrane region" description="Helical" evidence="1">
    <location>
        <begin position="39"/>
        <end position="60"/>
    </location>
</feature>
<keyword evidence="1" id="KW-1133">Transmembrane helix</keyword>
<reference evidence="2" key="1">
    <citation type="submission" date="2020-06" db="EMBL/GenBank/DDBJ databases">
        <authorList>
            <consortium name="Plant Systems Biology data submission"/>
        </authorList>
    </citation>
    <scope>NUCLEOTIDE SEQUENCE</scope>
    <source>
        <strain evidence="2">D6</strain>
    </source>
</reference>
<sequence>MSSNNNNNTAVSMGSPVDTVKKTKQGHSFLGCLCDMRRAVIMLDTLGMIGSIIALVAVILYDKYGSEEDKKALMLENYDLGALIAIYSAVIICHVSAVIGAVTFTICPILITIAMNIAYAVISGLDKNWIGLGIYIFLLYPHVFLCQELAKGTMTRENYRGQERQSCCCV</sequence>
<dbReference type="Proteomes" id="UP001153069">
    <property type="component" value="Unassembled WGS sequence"/>
</dbReference>
<keyword evidence="1" id="KW-0472">Membrane</keyword>
<feature type="transmembrane region" description="Helical" evidence="1">
    <location>
        <begin position="104"/>
        <end position="122"/>
    </location>
</feature>
<evidence type="ECO:0000313" key="3">
    <source>
        <dbReference type="Proteomes" id="UP001153069"/>
    </source>
</evidence>
<evidence type="ECO:0000313" key="2">
    <source>
        <dbReference type="EMBL" id="CAB9515112.1"/>
    </source>
</evidence>
<keyword evidence="3" id="KW-1185">Reference proteome</keyword>
<evidence type="ECO:0000256" key="1">
    <source>
        <dbReference type="SAM" id="Phobius"/>
    </source>
</evidence>
<gene>
    <name evidence="2" type="ORF">SEMRO_694_G188560.1</name>
</gene>
<accession>A0A9N8HJI9</accession>
<dbReference type="AlphaFoldDB" id="A0A9N8HJI9"/>
<keyword evidence="1" id="KW-0812">Transmembrane</keyword>